<dbReference type="FunCoup" id="A0A068VA86">
    <property type="interactions" value="1026"/>
</dbReference>
<dbReference type="InParanoid" id="A0A068VA86"/>
<dbReference type="Gene3D" id="1.10.150.240">
    <property type="entry name" value="Putative phosphatase, domain 2"/>
    <property type="match status" value="1"/>
</dbReference>
<sequence length="411" mass="45468">MFVLWNIKKLLLSSFSQENPPFAEFAPSPPPMESSSCSILQPILGFSHCCNSRSTSTASRRLYYNRRFPETHLHNLHLFSHSSSNSSLFHAKRLQFMCNNASSSSTSSVDQNPPQKLAVLLEVEGVLMDVYRFGNRKAFNLAFRKLGLDCANWTEPIYSDLTRRSRGDEEKMLVIYFNRIGWPTSVPTNENAAFVKSVLREKKNALDELVMSKSFPLRPGVEDFIDDACKEGVPVVILTAYSKMGEKVTRSIIEKLGNDRMSMVKIIGNTDVEKSLYGQLVFGKGVSSSLDEQLAKEVAKAASAEKQRIAKEVASMLKLSVDIDTSSSESLQHVVATLRAGAEYAEVPLYNCVLIAGGQFGAAGAERISMPCIVLRSSFTARAEFPSANAVMDGFGGADLTISRMLKRRWS</sequence>
<evidence type="ECO:0000313" key="2">
    <source>
        <dbReference type="Proteomes" id="UP000295252"/>
    </source>
</evidence>
<dbReference type="PhylomeDB" id="A0A068VA86"/>
<accession>A0A068VA86</accession>
<dbReference type="InterPro" id="IPR023214">
    <property type="entry name" value="HAD_sf"/>
</dbReference>
<gene>
    <name evidence="1" type="ORF">GSCOC_T00005119001</name>
</gene>
<evidence type="ECO:0000313" key="1">
    <source>
        <dbReference type="EMBL" id="CDP17611.1"/>
    </source>
</evidence>
<dbReference type="PANTHER" id="PTHR42896:SF3">
    <property type="entry name" value="PROTEIN, PUTATIVE, EXPRESSED-RELATED"/>
    <property type="match status" value="1"/>
</dbReference>
<organism evidence="1 2">
    <name type="scientific">Coffea canephora</name>
    <name type="common">Robusta coffee</name>
    <dbReference type="NCBI Taxonomy" id="49390"/>
    <lineage>
        <taxon>Eukaryota</taxon>
        <taxon>Viridiplantae</taxon>
        <taxon>Streptophyta</taxon>
        <taxon>Embryophyta</taxon>
        <taxon>Tracheophyta</taxon>
        <taxon>Spermatophyta</taxon>
        <taxon>Magnoliopsida</taxon>
        <taxon>eudicotyledons</taxon>
        <taxon>Gunneridae</taxon>
        <taxon>Pentapetalae</taxon>
        <taxon>asterids</taxon>
        <taxon>lamiids</taxon>
        <taxon>Gentianales</taxon>
        <taxon>Rubiaceae</taxon>
        <taxon>Ixoroideae</taxon>
        <taxon>Gardenieae complex</taxon>
        <taxon>Bertiereae - Coffeeae clade</taxon>
        <taxon>Coffeeae</taxon>
        <taxon>Coffea</taxon>
    </lineage>
</organism>
<dbReference type="Gene3D" id="3.40.50.1000">
    <property type="entry name" value="HAD superfamily/HAD-like"/>
    <property type="match status" value="1"/>
</dbReference>
<reference evidence="2" key="1">
    <citation type="journal article" date="2014" name="Science">
        <title>The coffee genome provides insight into the convergent evolution of caffeine biosynthesis.</title>
        <authorList>
            <person name="Denoeud F."/>
            <person name="Carretero-Paulet L."/>
            <person name="Dereeper A."/>
            <person name="Droc G."/>
            <person name="Guyot R."/>
            <person name="Pietrella M."/>
            <person name="Zheng C."/>
            <person name="Alberti A."/>
            <person name="Anthony F."/>
            <person name="Aprea G."/>
            <person name="Aury J.M."/>
            <person name="Bento P."/>
            <person name="Bernard M."/>
            <person name="Bocs S."/>
            <person name="Campa C."/>
            <person name="Cenci A."/>
            <person name="Combes M.C."/>
            <person name="Crouzillat D."/>
            <person name="Da Silva C."/>
            <person name="Daddiego L."/>
            <person name="De Bellis F."/>
            <person name="Dussert S."/>
            <person name="Garsmeur O."/>
            <person name="Gayraud T."/>
            <person name="Guignon V."/>
            <person name="Jahn K."/>
            <person name="Jamilloux V."/>
            <person name="Joet T."/>
            <person name="Labadie K."/>
            <person name="Lan T."/>
            <person name="Leclercq J."/>
            <person name="Lepelley M."/>
            <person name="Leroy T."/>
            <person name="Li L.T."/>
            <person name="Librado P."/>
            <person name="Lopez L."/>
            <person name="Munoz A."/>
            <person name="Noel B."/>
            <person name="Pallavicini A."/>
            <person name="Perrotta G."/>
            <person name="Poncet V."/>
            <person name="Pot D."/>
            <person name="Priyono X."/>
            <person name="Rigoreau M."/>
            <person name="Rouard M."/>
            <person name="Rozas J."/>
            <person name="Tranchant-Dubreuil C."/>
            <person name="VanBuren R."/>
            <person name="Zhang Q."/>
            <person name="Andrade A.C."/>
            <person name="Argout X."/>
            <person name="Bertrand B."/>
            <person name="de Kochko A."/>
            <person name="Graziosi G."/>
            <person name="Henry R.J."/>
            <person name="Jayarama X."/>
            <person name="Ming R."/>
            <person name="Nagai C."/>
            <person name="Rounsley S."/>
            <person name="Sankoff D."/>
            <person name="Giuliano G."/>
            <person name="Albert V.A."/>
            <person name="Wincker P."/>
            <person name="Lashermes P."/>
        </authorList>
    </citation>
    <scope>NUCLEOTIDE SEQUENCE [LARGE SCALE GENOMIC DNA]</scope>
    <source>
        <strain evidence="2">cv. DH200-94</strain>
    </source>
</reference>
<name>A0A068VA86_COFCA</name>
<keyword evidence="2" id="KW-1185">Reference proteome</keyword>
<dbReference type="PANTHER" id="PTHR42896">
    <property type="entry name" value="XYLULOSE-1,5-BISPHOSPHATE (XUBP) PHOSPHATASE"/>
    <property type="match status" value="1"/>
</dbReference>
<dbReference type="AlphaFoldDB" id="A0A068VA86"/>
<dbReference type="InterPro" id="IPR044999">
    <property type="entry name" value="CbbY-like"/>
</dbReference>
<dbReference type="GO" id="GO:0016787">
    <property type="term" value="F:hydrolase activity"/>
    <property type="evidence" value="ECO:0007669"/>
    <property type="project" value="InterPro"/>
</dbReference>
<dbReference type="InterPro" id="IPR036412">
    <property type="entry name" value="HAD-like_sf"/>
</dbReference>
<dbReference type="Gramene" id="CDP17611">
    <property type="protein sequence ID" value="CDP17611"/>
    <property type="gene ID" value="GSCOC_T00005119001"/>
</dbReference>
<dbReference type="Proteomes" id="UP000295252">
    <property type="component" value="Chromosome XI"/>
</dbReference>
<dbReference type="SUPFAM" id="SSF56784">
    <property type="entry name" value="HAD-like"/>
    <property type="match status" value="1"/>
</dbReference>
<proteinExistence type="predicted"/>
<evidence type="ECO:0008006" key="3">
    <source>
        <dbReference type="Google" id="ProtNLM"/>
    </source>
</evidence>
<protein>
    <recommendedName>
        <fullName evidence="3">CBBY-like protein</fullName>
    </recommendedName>
</protein>
<dbReference type="EMBL" id="HG739253">
    <property type="protein sequence ID" value="CDP17611.1"/>
    <property type="molecule type" value="Genomic_DNA"/>
</dbReference>
<dbReference type="OMA" id="CIRENDK"/>
<dbReference type="OrthoDB" id="545219at2759"/>
<dbReference type="InterPro" id="IPR023198">
    <property type="entry name" value="PGP-like_dom2"/>
</dbReference>